<feature type="transmembrane region" description="Helical" evidence="5">
    <location>
        <begin position="375"/>
        <end position="393"/>
    </location>
</feature>
<keyword evidence="3 5" id="KW-1133">Transmembrane helix</keyword>
<dbReference type="PANTHER" id="PTHR37422:SF13">
    <property type="entry name" value="LIPOPOLYSACCHARIDE BIOSYNTHESIS PROTEIN PA4999-RELATED"/>
    <property type="match status" value="1"/>
</dbReference>
<dbReference type="Pfam" id="PF04932">
    <property type="entry name" value="Wzy_C"/>
    <property type="match status" value="1"/>
</dbReference>
<name>A0ABZ0I8U0_9GAMM</name>
<feature type="transmembrane region" description="Helical" evidence="5">
    <location>
        <begin position="231"/>
        <end position="249"/>
    </location>
</feature>
<feature type="transmembrane region" description="Helical" evidence="5">
    <location>
        <begin position="12"/>
        <end position="41"/>
    </location>
</feature>
<feature type="transmembrane region" description="Helical" evidence="5">
    <location>
        <begin position="208"/>
        <end position="224"/>
    </location>
</feature>
<evidence type="ECO:0000256" key="5">
    <source>
        <dbReference type="SAM" id="Phobius"/>
    </source>
</evidence>
<feature type="transmembrane region" description="Helical" evidence="5">
    <location>
        <begin position="163"/>
        <end position="180"/>
    </location>
</feature>
<keyword evidence="8" id="KW-1185">Reference proteome</keyword>
<comment type="subcellular location">
    <subcellularLocation>
        <location evidence="1">Membrane</location>
        <topology evidence="1">Multi-pass membrane protein</topology>
    </subcellularLocation>
</comment>
<evidence type="ECO:0000256" key="3">
    <source>
        <dbReference type="ARBA" id="ARBA00022989"/>
    </source>
</evidence>
<gene>
    <name evidence="7" type="ORF">R0137_09515</name>
</gene>
<protein>
    <submittedName>
        <fullName evidence="7">O-antigen ligase family protein</fullName>
    </submittedName>
</protein>
<keyword evidence="2 5" id="KW-0812">Transmembrane</keyword>
<organism evidence="7 8">
    <name type="scientific">Congregibacter brevis</name>
    <dbReference type="NCBI Taxonomy" id="3081201"/>
    <lineage>
        <taxon>Bacteria</taxon>
        <taxon>Pseudomonadati</taxon>
        <taxon>Pseudomonadota</taxon>
        <taxon>Gammaproteobacteria</taxon>
        <taxon>Cellvibrionales</taxon>
        <taxon>Halieaceae</taxon>
        <taxon>Congregibacter</taxon>
    </lineage>
</organism>
<evidence type="ECO:0000256" key="1">
    <source>
        <dbReference type="ARBA" id="ARBA00004141"/>
    </source>
</evidence>
<proteinExistence type="predicted"/>
<sequence>MSSFRVPFPALLLVLAIVLLPIGRLIEFPMAALAIVGMLWVFRTEGLGRASHIWTLIGLVAAFAVPMVLALPDAIALEKASLTTAGTIRYAMSCTALLAWYQCYSDQPADRDKLLNWFGCVVAVLLILWCLDGLLQFVTGRNVLGYGVGEGYINGVFGDDDNVKFGVAVAFLMPIGLVYALRNWPRTVVAAFLLLVLVLIALSGKRAAWISAGVELAALGFYYFARGRLSLLKIASVLTVGVLALIFAYQSSEWVQKRSVVIVTALDEPSYASVNLATGLRLPIWQTALAVGKEHWVNGVGPRGFRYAYTEFAAEGDRWARPAGEAGGAKASHAHQLLLELWAETGAIGLVGYALFVSLLWMAWQRGDMQARSRALPYAVTLVGVLFPLNTHLAWYSSWHAMLLWLFIGLYLLALSYPEPREADR</sequence>
<feature type="transmembrane region" description="Helical" evidence="5">
    <location>
        <begin position="341"/>
        <end position="363"/>
    </location>
</feature>
<accession>A0ABZ0I8U0</accession>
<feature type="transmembrane region" description="Helical" evidence="5">
    <location>
        <begin position="187"/>
        <end position="202"/>
    </location>
</feature>
<dbReference type="GO" id="GO:0016874">
    <property type="term" value="F:ligase activity"/>
    <property type="evidence" value="ECO:0007669"/>
    <property type="project" value="UniProtKB-KW"/>
</dbReference>
<evidence type="ECO:0000259" key="6">
    <source>
        <dbReference type="Pfam" id="PF04932"/>
    </source>
</evidence>
<feature type="transmembrane region" description="Helical" evidence="5">
    <location>
        <begin position="399"/>
        <end position="417"/>
    </location>
</feature>
<dbReference type="RefSeq" id="WP_407326191.1">
    <property type="nucleotide sequence ID" value="NZ_CP136865.1"/>
</dbReference>
<dbReference type="PANTHER" id="PTHR37422">
    <property type="entry name" value="TEICHURONIC ACID BIOSYNTHESIS PROTEIN TUAE"/>
    <property type="match status" value="1"/>
</dbReference>
<feature type="domain" description="O-antigen ligase-related" evidence="6">
    <location>
        <begin position="192"/>
        <end position="353"/>
    </location>
</feature>
<feature type="transmembrane region" description="Helical" evidence="5">
    <location>
        <begin position="115"/>
        <end position="138"/>
    </location>
</feature>
<evidence type="ECO:0000256" key="2">
    <source>
        <dbReference type="ARBA" id="ARBA00022692"/>
    </source>
</evidence>
<evidence type="ECO:0000313" key="8">
    <source>
        <dbReference type="Proteomes" id="UP001626549"/>
    </source>
</evidence>
<feature type="transmembrane region" description="Helical" evidence="5">
    <location>
        <begin position="53"/>
        <end position="75"/>
    </location>
</feature>
<evidence type="ECO:0000313" key="7">
    <source>
        <dbReference type="EMBL" id="WOJ95493.1"/>
    </source>
</evidence>
<dbReference type="Proteomes" id="UP001626549">
    <property type="component" value="Chromosome"/>
</dbReference>
<dbReference type="InterPro" id="IPR051533">
    <property type="entry name" value="WaaL-like"/>
</dbReference>
<dbReference type="EMBL" id="CP136865">
    <property type="protein sequence ID" value="WOJ95493.1"/>
    <property type="molecule type" value="Genomic_DNA"/>
</dbReference>
<evidence type="ECO:0000256" key="4">
    <source>
        <dbReference type="ARBA" id="ARBA00023136"/>
    </source>
</evidence>
<feature type="transmembrane region" description="Helical" evidence="5">
    <location>
        <begin position="87"/>
        <end position="103"/>
    </location>
</feature>
<keyword evidence="7" id="KW-0436">Ligase</keyword>
<reference evidence="7 8" key="1">
    <citation type="submission" date="2023-10" db="EMBL/GenBank/DDBJ databases">
        <title>Two novel species belonging to the OM43/NOR5 clade.</title>
        <authorList>
            <person name="Park M."/>
        </authorList>
    </citation>
    <scope>NUCLEOTIDE SEQUENCE [LARGE SCALE GENOMIC DNA]</scope>
    <source>
        <strain evidence="7 8">IMCC45268</strain>
    </source>
</reference>
<keyword evidence="4 5" id="KW-0472">Membrane</keyword>
<dbReference type="InterPro" id="IPR007016">
    <property type="entry name" value="O-antigen_ligase-rel_domated"/>
</dbReference>